<comment type="similarity">
    <text evidence="2 9">Belongs to the G-protein coupled receptor 1 family.</text>
</comment>
<evidence type="ECO:0000256" key="2">
    <source>
        <dbReference type="ARBA" id="ARBA00010663"/>
    </source>
</evidence>
<evidence type="ECO:0000256" key="1">
    <source>
        <dbReference type="ARBA" id="ARBA00004141"/>
    </source>
</evidence>
<evidence type="ECO:0000256" key="5">
    <source>
        <dbReference type="ARBA" id="ARBA00023040"/>
    </source>
</evidence>
<dbReference type="CDD" id="cd15203">
    <property type="entry name" value="7tmA_NPYR-like"/>
    <property type="match status" value="1"/>
</dbReference>
<keyword evidence="4 10" id="KW-1133">Transmembrane helix</keyword>
<organism evidence="12 13">
    <name type="scientific">Daphnia galeata</name>
    <dbReference type="NCBI Taxonomy" id="27404"/>
    <lineage>
        <taxon>Eukaryota</taxon>
        <taxon>Metazoa</taxon>
        <taxon>Ecdysozoa</taxon>
        <taxon>Arthropoda</taxon>
        <taxon>Crustacea</taxon>
        <taxon>Branchiopoda</taxon>
        <taxon>Diplostraca</taxon>
        <taxon>Cladocera</taxon>
        <taxon>Anomopoda</taxon>
        <taxon>Daphniidae</taxon>
        <taxon>Daphnia</taxon>
    </lineage>
</organism>
<keyword evidence="5 9" id="KW-0297">G-protein coupled receptor</keyword>
<dbReference type="Pfam" id="PF00001">
    <property type="entry name" value="7tm_1"/>
    <property type="match status" value="1"/>
</dbReference>
<gene>
    <name evidence="12" type="ORF">DGAL_LOCUS15066</name>
</gene>
<evidence type="ECO:0000256" key="9">
    <source>
        <dbReference type="RuleBase" id="RU000688"/>
    </source>
</evidence>
<keyword evidence="13" id="KW-1185">Reference proteome</keyword>
<dbReference type="Proteomes" id="UP000789390">
    <property type="component" value="Unassembled WGS sequence"/>
</dbReference>
<feature type="transmembrane region" description="Helical" evidence="10">
    <location>
        <begin position="178"/>
        <end position="197"/>
    </location>
</feature>
<protein>
    <recommendedName>
        <fullName evidence="11">G-protein coupled receptors family 1 profile domain-containing protein</fullName>
    </recommendedName>
</protein>
<evidence type="ECO:0000256" key="4">
    <source>
        <dbReference type="ARBA" id="ARBA00022989"/>
    </source>
</evidence>
<evidence type="ECO:0000313" key="12">
    <source>
        <dbReference type="EMBL" id="CAH0111420.1"/>
    </source>
</evidence>
<feature type="transmembrane region" description="Helical" evidence="10">
    <location>
        <begin position="327"/>
        <end position="348"/>
    </location>
</feature>
<dbReference type="EMBL" id="CAKKLH010000314">
    <property type="protein sequence ID" value="CAH0111420.1"/>
    <property type="molecule type" value="Genomic_DNA"/>
</dbReference>
<feature type="transmembrane region" description="Helical" evidence="10">
    <location>
        <begin position="218"/>
        <end position="237"/>
    </location>
</feature>
<keyword evidence="3 9" id="KW-0812">Transmembrane</keyword>
<proteinExistence type="inferred from homology"/>
<evidence type="ECO:0000256" key="6">
    <source>
        <dbReference type="ARBA" id="ARBA00023136"/>
    </source>
</evidence>
<accession>A0A8J2RVH7</accession>
<evidence type="ECO:0000313" key="13">
    <source>
        <dbReference type="Proteomes" id="UP000789390"/>
    </source>
</evidence>
<dbReference type="PANTHER" id="PTHR24235">
    <property type="entry name" value="NEUROPEPTIDE Y RECEPTOR"/>
    <property type="match status" value="1"/>
</dbReference>
<evidence type="ECO:0000256" key="8">
    <source>
        <dbReference type="ARBA" id="ARBA00023224"/>
    </source>
</evidence>
<keyword evidence="6 10" id="KW-0472">Membrane</keyword>
<dbReference type="Gene3D" id="1.20.1070.10">
    <property type="entry name" value="Rhodopsin 7-helix transmembrane proteins"/>
    <property type="match status" value="1"/>
</dbReference>
<comment type="subcellular location">
    <subcellularLocation>
        <location evidence="1">Membrane</location>
        <topology evidence="1">Multi-pass membrane protein</topology>
    </subcellularLocation>
</comment>
<feature type="transmembrane region" description="Helical" evidence="10">
    <location>
        <begin position="137"/>
        <end position="158"/>
    </location>
</feature>
<name>A0A8J2RVH7_9CRUS</name>
<dbReference type="PROSITE" id="PS00237">
    <property type="entry name" value="G_PROTEIN_RECEP_F1_1"/>
    <property type="match status" value="1"/>
</dbReference>
<keyword evidence="8 9" id="KW-0807">Transducer</keyword>
<dbReference type="InterPro" id="IPR000276">
    <property type="entry name" value="GPCR_Rhodpsn"/>
</dbReference>
<evidence type="ECO:0000259" key="11">
    <source>
        <dbReference type="PROSITE" id="PS50262"/>
    </source>
</evidence>
<dbReference type="PRINTS" id="PR00237">
    <property type="entry name" value="GPCRRHODOPSN"/>
</dbReference>
<feature type="transmembrane region" description="Helical" evidence="10">
    <location>
        <begin position="368"/>
        <end position="392"/>
    </location>
</feature>
<dbReference type="SMART" id="SM01381">
    <property type="entry name" value="7TM_GPCR_Srsx"/>
    <property type="match status" value="1"/>
</dbReference>
<sequence length="517" mass="57360">MDDEDEDELFDDPHNLTAWIMQHMERSAEAGVAAGQLNHTTIKILVHNLTNLLLKHQVTGGGGGGGGGGGLLSLSNINADDEHYWSRVMENRRVGYVASCALITLYSILIMAGSLGNCLVIWAVIRQPTMRTLRNTFITNLAVSDLLLCLVTMPLTLLEIITKYWPLGDSVISCKLAGGLQAVSIFVSTMSITAISLDRYQLIVYPTTDYLKRIGAAAGLLSIWALSFLLAAPMFLFRSLDHHALWPSHYGIGVESVDYCYENWPVAHGRALYSAATIVVQYAAPILIVSVVHAKICRRLRLRQSLMMSMGKDSRKQASEKQRLRRLNSLLVTIAFIFAVCWMPLNVYNLVLDLYNPFQKPEDQETMLIIYAVCHVLGMSSACANPWLYGWYNDNFRNEFRDIIGPLLRCFGRHCPTLATSISVSRTSSRQRALQQRADGSLNVGVGVGVGCAMLNGEDEHSQLRACCTDDDVDDNSPRLITNIPMTLMQMNQLTCEVEMTTYSSCVQSTIQSSDML</sequence>
<dbReference type="GO" id="GO:0004983">
    <property type="term" value="F:neuropeptide Y receptor activity"/>
    <property type="evidence" value="ECO:0007669"/>
    <property type="project" value="InterPro"/>
</dbReference>
<reference evidence="12" key="1">
    <citation type="submission" date="2021-11" db="EMBL/GenBank/DDBJ databases">
        <authorList>
            <person name="Schell T."/>
        </authorList>
    </citation>
    <scope>NUCLEOTIDE SEQUENCE</scope>
    <source>
        <strain evidence="12">M5</strain>
    </source>
</reference>
<comment type="caution">
    <text evidence="12">The sequence shown here is derived from an EMBL/GenBank/DDBJ whole genome shotgun (WGS) entry which is preliminary data.</text>
</comment>
<dbReference type="OrthoDB" id="9046662at2759"/>
<evidence type="ECO:0000256" key="10">
    <source>
        <dbReference type="SAM" id="Phobius"/>
    </source>
</evidence>
<dbReference type="PRINTS" id="PR01012">
    <property type="entry name" value="NRPEPTIDEYR"/>
</dbReference>
<dbReference type="PANTHER" id="PTHR24235:SF30">
    <property type="entry name" value="NEUROPEPTIDE F RECEPTOR"/>
    <property type="match status" value="1"/>
</dbReference>
<evidence type="ECO:0000256" key="7">
    <source>
        <dbReference type="ARBA" id="ARBA00023170"/>
    </source>
</evidence>
<dbReference type="PROSITE" id="PS50262">
    <property type="entry name" value="G_PROTEIN_RECEP_F1_2"/>
    <property type="match status" value="1"/>
</dbReference>
<evidence type="ECO:0000256" key="3">
    <source>
        <dbReference type="ARBA" id="ARBA00022692"/>
    </source>
</evidence>
<dbReference type="GO" id="GO:0016020">
    <property type="term" value="C:membrane"/>
    <property type="evidence" value="ECO:0007669"/>
    <property type="project" value="UniProtKB-SubCell"/>
</dbReference>
<keyword evidence="7 9" id="KW-0675">Receptor</keyword>
<feature type="domain" description="G-protein coupled receptors family 1 profile" evidence="11">
    <location>
        <begin position="116"/>
        <end position="389"/>
    </location>
</feature>
<dbReference type="InterPro" id="IPR000611">
    <property type="entry name" value="NPY_rcpt"/>
</dbReference>
<feature type="transmembrane region" description="Helical" evidence="10">
    <location>
        <begin position="96"/>
        <end position="125"/>
    </location>
</feature>
<dbReference type="InterPro" id="IPR017452">
    <property type="entry name" value="GPCR_Rhodpsn_7TM"/>
</dbReference>
<dbReference type="AlphaFoldDB" id="A0A8J2RVH7"/>
<feature type="transmembrane region" description="Helical" evidence="10">
    <location>
        <begin position="271"/>
        <end position="294"/>
    </location>
</feature>
<dbReference type="SUPFAM" id="SSF81321">
    <property type="entry name" value="Family A G protein-coupled receptor-like"/>
    <property type="match status" value="1"/>
</dbReference>